<sequence length="1303" mass="142686">MASMDANDEETALSAARIVRERETYRYLNVADIHAYVDTLQQTFPAARPCNDTSLAAFAQLALMRLSAQRAFISLLDRTYCYTVGEATAWSKLRPPSEIKETELVMCGIATRHAFSLPSLLLETAVQSLLSVREADLIPLPVLAVQDLREDDRFCSVPFPTVPENAIFCAAVPILSHDGSYIGVLGVLDSQPRTALTQVDKESLQDMSRTIMNHLNLVRTRREYDRSSRMVRGLGSFVERQSTMSGLVEHAQSTVKRDGQSREGSLNKLQQVAMLKKESIESSEKATVSSHDGTSPSLPTSAKNLREAAQPPSRPGPFVRQVSQSSVDTWHSIEDHLQDPESPIDHPAEEVDHDAGAAPATAAKAPPPVDDLQQLFSRAANIIRESIEVEGVLFFDASVGYWGGAVDPGKRDTSRGGSRDGSEGTSSTSTASTTSSSGSEDQSLPTRSTIHTNIDETTCDVFGFSMTDGSSIDGKKPSAGHLTVPERFLRILLRRYPMGKIFNFNAEGEFVTDGETDTDEGSHVSATATIKPRLRRKHSTYSRVNEAALIISIFPGARSVLAFPLWDSHRERWFAGGVCWTRTPTRVFSSKGELSYLRAFGMVTMAEVARMDADNANKSRTTLLSSISHELRSPLHGILGGVEILHGTEIDVFQANVVHTVETCGIMLLDTIEHLLTASQINQSVRVAKLRRREQRKLPRPPSFKKEAKSGIPLIEIDTVTEEVIESIFAGYEFLQSKTVPSGSQAENIELPSMAPGGMPSKQDASPSPHQQNVKIILEIDPSIRNWTFGLDAGALRRIVMNLFGNALKYTTVGHIKVSVTQRELSKRKPNNISEIKIVIQDTGKGIGREYLANHLFKPFSQEDTLNQGTGLGLSITHQIVASLNGKIEVSSTVGKGTTMGVLLHLTREPITKETKTSSLYFDRLQRTKGLRVSLFGFQEHDAISGEAETLQLDNDWQLPRASIYTLCQDSLQMDVLAATDTDTQPAIYIATQAGAQELASMNEAGIFVQPCIVICPTAGVAHDLTKRAKTSNKYGIFEYISQPCSPHKVAKTITLCLDRWTDIQAQQAIKDGLPVPNPEARVGARSVSPFLDHPATPKPHVSGKVPAQTQAPFDHQLQNPEPGTLSKPTEPDSKSNLESEKPSASTSLKTPPEVAPFLLVDDNDVNLKLLSTYLSRKGYPVIIATDGQFAIEAYQAGRGNFSCIFMDIQMPRLDGIAATRAIREFERQEHLPAVTIVALTGLVTEEKQREAEASGVNEFFSKPVRLKALDVILQREAKPSRKEVPLRADGVESELVKDKSGA</sequence>
<protein>
    <submittedName>
        <fullName evidence="6">Uncharacterized protein</fullName>
    </submittedName>
</protein>
<accession>A0A6A6UFJ1</accession>
<feature type="region of interest" description="Disordered" evidence="3">
    <location>
        <begin position="275"/>
        <end position="329"/>
    </location>
</feature>
<dbReference type="SMART" id="SM00387">
    <property type="entry name" value="HATPase_c"/>
    <property type="match status" value="1"/>
</dbReference>
<dbReference type="SUPFAM" id="SSF55874">
    <property type="entry name" value="ATPase domain of HSP90 chaperone/DNA topoisomerase II/histidine kinase"/>
    <property type="match status" value="1"/>
</dbReference>
<dbReference type="InterPro" id="IPR011006">
    <property type="entry name" value="CheY-like_superfamily"/>
</dbReference>
<dbReference type="PROSITE" id="PS50109">
    <property type="entry name" value="HIS_KIN"/>
    <property type="match status" value="1"/>
</dbReference>
<keyword evidence="7" id="KW-1185">Reference proteome</keyword>
<reference evidence="6" key="1">
    <citation type="journal article" date="2020" name="Stud. Mycol.">
        <title>101 Dothideomycetes genomes: a test case for predicting lifestyles and emergence of pathogens.</title>
        <authorList>
            <person name="Haridas S."/>
            <person name="Albert R."/>
            <person name="Binder M."/>
            <person name="Bloem J."/>
            <person name="Labutti K."/>
            <person name="Salamov A."/>
            <person name="Andreopoulos B."/>
            <person name="Baker S."/>
            <person name="Barry K."/>
            <person name="Bills G."/>
            <person name="Bluhm B."/>
            <person name="Cannon C."/>
            <person name="Castanera R."/>
            <person name="Culley D."/>
            <person name="Daum C."/>
            <person name="Ezra D."/>
            <person name="Gonzalez J."/>
            <person name="Henrissat B."/>
            <person name="Kuo A."/>
            <person name="Liang C."/>
            <person name="Lipzen A."/>
            <person name="Lutzoni F."/>
            <person name="Magnuson J."/>
            <person name="Mondo S."/>
            <person name="Nolan M."/>
            <person name="Ohm R."/>
            <person name="Pangilinan J."/>
            <person name="Park H.-J."/>
            <person name="Ramirez L."/>
            <person name="Alfaro M."/>
            <person name="Sun H."/>
            <person name="Tritt A."/>
            <person name="Yoshinaga Y."/>
            <person name="Zwiers L.-H."/>
            <person name="Turgeon B."/>
            <person name="Goodwin S."/>
            <person name="Spatafora J."/>
            <person name="Crous P."/>
            <person name="Grigoriev I."/>
        </authorList>
    </citation>
    <scope>NUCLEOTIDE SEQUENCE</scope>
    <source>
        <strain evidence="6">CBS 115976</strain>
    </source>
</reference>
<dbReference type="InterPro" id="IPR050956">
    <property type="entry name" value="2C_system_His_kinase"/>
</dbReference>
<dbReference type="Proteomes" id="UP000799302">
    <property type="component" value="Unassembled WGS sequence"/>
</dbReference>
<evidence type="ECO:0000256" key="3">
    <source>
        <dbReference type="SAM" id="MobiDB-lite"/>
    </source>
</evidence>
<feature type="compositionally biased region" description="Basic and acidic residues" evidence="3">
    <location>
        <begin position="275"/>
        <end position="284"/>
    </location>
</feature>
<dbReference type="Gene3D" id="3.40.50.2300">
    <property type="match status" value="1"/>
</dbReference>
<organism evidence="6 7">
    <name type="scientific">Microthyrium microscopicum</name>
    <dbReference type="NCBI Taxonomy" id="703497"/>
    <lineage>
        <taxon>Eukaryota</taxon>
        <taxon>Fungi</taxon>
        <taxon>Dikarya</taxon>
        <taxon>Ascomycota</taxon>
        <taxon>Pezizomycotina</taxon>
        <taxon>Dothideomycetes</taxon>
        <taxon>Dothideomycetes incertae sedis</taxon>
        <taxon>Microthyriales</taxon>
        <taxon>Microthyriaceae</taxon>
        <taxon>Microthyrium</taxon>
    </lineage>
</organism>
<evidence type="ECO:0000259" key="4">
    <source>
        <dbReference type="PROSITE" id="PS50109"/>
    </source>
</evidence>
<feature type="domain" description="Histidine kinase" evidence="4">
    <location>
        <begin position="626"/>
        <end position="908"/>
    </location>
</feature>
<feature type="compositionally biased region" description="Basic and acidic residues" evidence="3">
    <location>
        <begin position="1130"/>
        <end position="1142"/>
    </location>
</feature>
<dbReference type="Gene3D" id="3.30.565.10">
    <property type="entry name" value="Histidine kinase-like ATPase, C-terminal domain"/>
    <property type="match status" value="1"/>
</dbReference>
<dbReference type="PROSITE" id="PS50110">
    <property type="entry name" value="RESPONSE_REGULATORY"/>
    <property type="match status" value="1"/>
</dbReference>
<dbReference type="PANTHER" id="PTHR43719:SF69">
    <property type="entry name" value="HISTIDINE KINASE G7"/>
    <property type="match status" value="1"/>
</dbReference>
<feature type="region of interest" description="Disordered" evidence="3">
    <location>
        <begin position="405"/>
        <end position="452"/>
    </location>
</feature>
<dbReference type="EMBL" id="MU004234">
    <property type="protein sequence ID" value="KAF2670321.1"/>
    <property type="molecule type" value="Genomic_DNA"/>
</dbReference>
<dbReference type="SUPFAM" id="SSF47384">
    <property type="entry name" value="Homodimeric domain of signal transducing histidine kinase"/>
    <property type="match status" value="1"/>
</dbReference>
<feature type="region of interest" description="Disordered" evidence="3">
    <location>
        <begin position="748"/>
        <end position="771"/>
    </location>
</feature>
<dbReference type="InterPro" id="IPR003661">
    <property type="entry name" value="HisK_dim/P_dom"/>
</dbReference>
<feature type="compositionally biased region" description="Low complexity" evidence="3">
    <location>
        <begin position="423"/>
        <end position="441"/>
    </location>
</feature>
<name>A0A6A6UFJ1_9PEZI</name>
<dbReference type="Gene3D" id="1.10.287.130">
    <property type="match status" value="1"/>
</dbReference>
<evidence type="ECO:0000313" key="6">
    <source>
        <dbReference type="EMBL" id="KAF2670321.1"/>
    </source>
</evidence>
<evidence type="ECO:0000313" key="7">
    <source>
        <dbReference type="Proteomes" id="UP000799302"/>
    </source>
</evidence>
<dbReference type="InterPro" id="IPR001789">
    <property type="entry name" value="Sig_transdc_resp-reg_receiver"/>
</dbReference>
<feature type="region of interest" description="Disordered" evidence="3">
    <location>
        <begin position="1280"/>
        <end position="1303"/>
    </location>
</feature>
<dbReference type="OrthoDB" id="303614at2759"/>
<dbReference type="CDD" id="cd00082">
    <property type="entry name" value="HisKA"/>
    <property type="match status" value="1"/>
</dbReference>
<feature type="compositionally biased region" description="Polar residues" evidence="3">
    <location>
        <begin position="285"/>
        <end position="303"/>
    </location>
</feature>
<dbReference type="Pfam" id="PF00512">
    <property type="entry name" value="HisKA"/>
    <property type="match status" value="1"/>
</dbReference>
<feature type="region of interest" description="Disordered" evidence="3">
    <location>
        <begin position="1114"/>
        <end position="1151"/>
    </location>
</feature>
<dbReference type="PRINTS" id="PR00344">
    <property type="entry name" value="BCTRLSENSOR"/>
</dbReference>
<gene>
    <name evidence="6" type="ORF">BT63DRAFT_413060</name>
</gene>
<dbReference type="InterPro" id="IPR005467">
    <property type="entry name" value="His_kinase_dom"/>
</dbReference>
<dbReference type="CDD" id="cd17546">
    <property type="entry name" value="REC_hyHK_CKI1_RcsC-like"/>
    <property type="match status" value="1"/>
</dbReference>
<feature type="compositionally biased region" description="Basic and acidic residues" evidence="3">
    <location>
        <begin position="408"/>
        <end position="422"/>
    </location>
</feature>
<evidence type="ECO:0000256" key="1">
    <source>
        <dbReference type="ARBA" id="ARBA00022553"/>
    </source>
</evidence>
<keyword evidence="1 2" id="KW-0597">Phosphoprotein</keyword>
<dbReference type="SUPFAM" id="SSF52172">
    <property type="entry name" value="CheY-like"/>
    <property type="match status" value="1"/>
</dbReference>
<feature type="domain" description="Response regulatory" evidence="5">
    <location>
        <begin position="1157"/>
        <end position="1278"/>
    </location>
</feature>
<evidence type="ECO:0000259" key="5">
    <source>
        <dbReference type="PROSITE" id="PS50110"/>
    </source>
</evidence>
<dbReference type="SUPFAM" id="SSF55781">
    <property type="entry name" value="GAF domain-like"/>
    <property type="match status" value="1"/>
</dbReference>
<dbReference type="Pfam" id="PF02518">
    <property type="entry name" value="HATPase_c"/>
    <property type="match status" value="1"/>
</dbReference>
<dbReference type="PANTHER" id="PTHR43719">
    <property type="entry name" value="TWO-COMPONENT HISTIDINE KINASE"/>
    <property type="match status" value="1"/>
</dbReference>
<dbReference type="GO" id="GO:0000155">
    <property type="term" value="F:phosphorelay sensor kinase activity"/>
    <property type="evidence" value="ECO:0007669"/>
    <property type="project" value="InterPro"/>
</dbReference>
<dbReference type="Pfam" id="PF00072">
    <property type="entry name" value="Response_reg"/>
    <property type="match status" value="1"/>
</dbReference>
<feature type="compositionally biased region" description="Polar residues" evidence="3">
    <location>
        <begin position="442"/>
        <end position="452"/>
    </location>
</feature>
<proteinExistence type="predicted"/>
<dbReference type="SMART" id="SM00448">
    <property type="entry name" value="REC"/>
    <property type="match status" value="1"/>
</dbReference>
<dbReference type="SMART" id="SM00388">
    <property type="entry name" value="HisKA"/>
    <property type="match status" value="1"/>
</dbReference>
<dbReference type="InterPro" id="IPR036097">
    <property type="entry name" value="HisK_dim/P_sf"/>
</dbReference>
<dbReference type="InterPro" id="IPR036890">
    <property type="entry name" value="HATPase_C_sf"/>
</dbReference>
<feature type="modified residue" description="4-aspartylphosphate" evidence="2">
    <location>
        <position position="1208"/>
    </location>
</feature>
<evidence type="ECO:0000256" key="2">
    <source>
        <dbReference type="PROSITE-ProRule" id="PRU00169"/>
    </source>
</evidence>
<dbReference type="InterPro" id="IPR004358">
    <property type="entry name" value="Sig_transdc_His_kin-like_C"/>
</dbReference>
<dbReference type="InterPro" id="IPR003594">
    <property type="entry name" value="HATPase_dom"/>
</dbReference>